<keyword evidence="2" id="KW-1185">Reference proteome</keyword>
<gene>
    <name evidence="1" type="ORF">OBBRIDRAFT_120191</name>
</gene>
<accession>A0A8E2ATM4</accession>
<proteinExistence type="predicted"/>
<evidence type="ECO:0000313" key="2">
    <source>
        <dbReference type="Proteomes" id="UP000250043"/>
    </source>
</evidence>
<dbReference type="EMBL" id="KV722468">
    <property type="protein sequence ID" value="OCH87932.1"/>
    <property type="molecule type" value="Genomic_DNA"/>
</dbReference>
<sequence length="193" mass="21348">MLAQLVPCVPCKDSSLPKRKCHVRKIRQCRFCSRTDQDHAIPLESPHGFHLDLPPNLKCELLSPWRASTASMTHEVLACPCAASAARDRSVRDSRTLAPGHTSRLCTCTIARRHHPGASFSHPDPESADDYCAGSRRRKLGRDCLCEMKLAPVLSRSMALRHASLSQEVYVCSCVSRSSRSPACLTMRPKTSP</sequence>
<name>A0A8E2ATM4_9APHY</name>
<dbReference type="AlphaFoldDB" id="A0A8E2ATM4"/>
<evidence type="ECO:0000313" key="1">
    <source>
        <dbReference type="EMBL" id="OCH87932.1"/>
    </source>
</evidence>
<organism evidence="1 2">
    <name type="scientific">Obba rivulosa</name>
    <dbReference type="NCBI Taxonomy" id="1052685"/>
    <lineage>
        <taxon>Eukaryota</taxon>
        <taxon>Fungi</taxon>
        <taxon>Dikarya</taxon>
        <taxon>Basidiomycota</taxon>
        <taxon>Agaricomycotina</taxon>
        <taxon>Agaricomycetes</taxon>
        <taxon>Polyporales</taxon>
        <taxon>Gelatoporiaceae</taxon>
        <taxon>Obba</taxon>
    </lineage>
</organism>
<dbReference type="Proteomes" id="UP000250043">
    <property type="component" value="Unassembled WGS sequence"/>
</dbReference>
<reference evidence="1 2" key="1">
    <citation type="submission" date="2016-07" db="EMBL/GenBank/DDBJ databases">
        <title>Draft genome of the white-rot fungus Obba rivulosa 3A-2.</title>
        <authorList>
            <consortium name="DOE Joint Genome Institute"/>
            <person name="Miettinen O."/>
            <person name="Riley R."/>
            <person name="Acob R."/>
            <person name="Barry K."/>
            <person name="Cullen D."/>
            <person name="De Vries R."/>
            <person name="Hainaut M."/>
            <person name="Hatakka A."/>
            <person name="Henrissat B."/>
            <person name="Hilden K."/>
            <person name="Kuo R."/>
            <person name="Labutti K."/>
            <person name="Lipzen A."/>
            <person name="Makela M.R."/>
            <person name="Sandor L."/>
            <person name="Spatafora J.W."/>
            <person name="Grigoriev I.V."/>
            <person name="Hibbett D.S."/>
        </authorList>
    </citation>
    <scope>NUCLEOTIDE SEQUENCE [LARGE SCALE GENOMIC DNA]</scope>
    <source>
        <strain evidence="1 2">3A-2</strain>
    </source>
</reference>
<protein>
    <submittedName>
        <fullName evidence="1">Uncharacterized protein</fullName>
    </submittedName>
</protein>